<keyword evidence="1" id="KW-0472">Membrane</keyword>
<organism evidence="2 3">
    <name type="scientific">Aspergillus violaceofuscus (strain CBS 115571)</name>
    <dbReference type="NCBI Taxonomy" id="1450538"/>
    <lineage>
        <taxon>Eukaryota</taxon>
        <taxon>Fungi</taxon>
        <taxon>Dikarya</taxon>
        <taxon>Ascomycota</taxon>
        <taxon>Pezizomycotina</taxon>
        <taxon>Eurotiomycetes</taxon>
        <taxon>Eurotiomycetidae</taxon>
        <taxon>Eurotiales</taxon>
        <taxon>Aspergillaceae</taxon>
        <taxon>Aspergillus</taxon>
    </lineage>
</organism>
<sequence length="94" mass="11055">MMRTVVGAWWGDRGRSRSRSGQGRVRSYPQNWVSYLNETKHCRRLRQLKFQFCLGRREGGRDPAGTDFWVACFCTVLGFLCCVYFRDLFLGYLT</sequence>
<name>A0A2V5IHU8_ASPV1</name>
<dbReference type="AlphaFoldDB" id="A0A2V5IHU8"/>
<evidence type="ECO:0000313" key="2">
    <source>
        <dbReference type="EMBL" id="PYI23497.1"/>
    </source>
</evidence>
<dbReference type="Proteomes" id="UP000249829">
    <property type="component" value="Unassembled WGS sequence"/>
</dbReference>
<proteinExistence type="predicted"/>
<reference evidence="2 3" key="1">
    <citation type="submission" date="2018-02" db="EMBL/GenBank/DDBJ databases">
        <title>The genomes of Aspergillus section Nigri reveals drivers in fungal speciation.</title>
        <authorList>
            <consortium name="DOE Joint Genome Institute"/>
            <person name="Vesth T.C."/>
            <person name="Nybo J."/>
            <person name="Theobald S."/>
            <person name="Brandl J."/>
            <person name="Frisvad J.C."/>
            <person name="Nielsen K.F."/>
            <person name="Lyhne E.K."/>
            <person name="Kogle M.E."/>
            <person name="Kuo A."/>
            <person name="Riley R."/>
            <person name="Clum A."/>
            <person name="Nolan M."/>
            <person name="Lipzen A."/>
            <person name="Salamov A."/>
            <person name="Henrissat B."/>
            <person name="Wiebenga A."/>
            <person name="De vries R.P."/>
            <person name="Grigoriev I.V."/>
            <person name="Mortensen U.H."/>
            <person name="Andersen M.R."/>
            <person name="Baker S.E."/>
        </authorList>
    </citation>
    <scope>NUCLEOTIDE SEQUENCE [LARGE SCALE GENOMIC DNA]</scope>
    <source>
        <strain evidence="2 3">CBS 115571</strain>
    </source>
</reference>
<gene>
    <name evidence="2" type="ORF">BO99DRAFT_180763</name>
</gene>
<dbReference type="EMBL" id="KZ825105">
    <property type="protein sequence ID" value="PYI23497.1"/>
    <property type="molecule type" value="Genomic_DNA"/>
</dbReference>
<keyword evidence="3" id="KW-1185">Reference proteome</keyword>
<evidence type="ECO:0000256" key="1">
    <source>
        <dbReference type="SAM" id="Phobius"/>
    </source>
</evidence>
<keyword evidence="1" id="KW-1133">Transmembrane helix</keyword>
<keyword evidence="1" id="KW-0812">Transmembrane</keyword>
<feature type="transmembrane region" description="Helical" evidence="1">
    <location>
        <begin position="68"/>
        <end position="85"/>
    </location>
</feature>
<evidence type="ECO:0000313" key="3">
    <source>
        <dbReference type="Proteomes" id="UP000249829"/>
    </source>
</evidence>
<protein>
    <submittedName>
        <fullName evidence="2">Uncharacterized protein</fullName>
    </submittedName>
</protein>
<accession>A0A2V5IHU8</accession>